<dbReference type="PANTHER" id="PTHR43081">
    <property type="entry name" value="ADENYLATE CYCLASE, TERMINAL-DIFFERENTIATION SPECIFIC-RELATED"/>
    <property type="match status" value="1"/>
</dbReference>
<dbReference type="GeneID" id="8849827"/>
<dbReference type="Gene3D" id="3.30.70.1230">
    <property type="entry name" value="Nucleotide cyclase"/>
    <property type="match status" value="1"/>
</dbReference>
<dbReference type="InterPro" id="IPR029787">
    <property type="entry name" value="Nucleotide_cyclase"/>
</dbReference>
<evidence type="ECO:0000256" key="1">
    <source>
        <dbReference type="SAM" id="MobiDB-lite"/>
    </source>
</evidence>
<dbReference type="GO" id="GO:0035556">
    <property type="term" value="P:intracellular signal transduction"/>
    <property type="evidence" value="ECO:0007669"/>
    <property type="project" value="InterPro"/>
</dbReference>
<feature type="transmembrane region" description="Helical" evidence="2">
    <location>
        <begin position="53"/>
        <end position="73"/>
    </location>
</feature>
<dbReference type="InterPro" id="IPR001054">
    <property type="entry name" value="A/G_cyclase"/>
</dbReference>
<dbReference type="EMBL" id="GG738851">
    <property type="protein sequence ID" value="EFC48361.1"/>
    <property type="molecule type" value="Genomic_DNA"/>
</dbReference>
<sequence>MSRTTSRTSSKGNMVTPFSIDTIEEPESTPNSSDKKSRCWMCSPKKVLSLRNIIITLISSSIIIIAFIVWIIGFTASNSSTKILSDKLKDSSTERIVVMIEGMFTQAQELALSYRYFYDKQTNHMRNFLEDRSLYEYSVKNLLFSSLITRQGLINSVNFVFESGHVVGWECNLNACDYFISKQDDLRLMAYNYDFELETLANSTTYEVPNFNASIIIPTYSIVTNAAKVDKSLRKTGMFFPISRHVLVSSMYVTSVAIPYYGLDGNMLGTSNVVFYVDTLNAKVRSANPSIGGYILVLEDSGVIVAHSFANLTANMEKPCYLGGNLLVQTLCSYLLPDQNSSSISDRFGNTPSSKFSLEGFSVQRKELKFPGITWHVLIAIPDEEILGDILIQSYNTVWISALVLVAAIIFSVITTFSLFRTLSMLARCFTDIQNLDLDAPTIVKATSILTAVYELRELQNNFKSMIVTLKSIRKFVPVQIIRKILITGREASLGIEDADATIFFLDIAGFTTMSEKMEPKALVDLASSVFESCSQSINKHNGVIDKFIGDAVMALWNVPTRTKDHEYHALQSAIEIQLEMEMKNVPVRIGIHSGRVKAGNIGSVDRFSFSVLGDCPNVASRFEGANKVYMSKIICGSSTIEVALLSEERLAIKDPSLKRIVNRRLDKLKLIGKEHPVLAYQIFLSENPKHTNGLDSRDLKMYEKGYDYLVEKQYKEALSIFYTLGDKAPNDMVIRRKINLCRSLVENAGIVDGKKFEGFVEITGK</sequence>
<feature type="domain" description="Guanylate cyclase" evidence="3">
    <location>
        <begin position="502"/>
        <end position="624"/>
    </location>
</feature>
<keyword evidence="2" id="KW-0812">Transmembrane</keyword>
<dbReference type="VEuPathDB" id="AmoebaDB:NAEGRDRAFT_63679"/>
<keyword evidence="5" id="KW-1185">Reference proteome</keyword>
<keyword evidence="2" id="KW-1133">Transmembrane helix</keyword>
<gene>
    <name evidence="4" type="ORF">NAEGRDRAFT_63679</name>
</gene>
<feature type="transmembrane region" description="Helical" evidence="2">
    <location>
        <begin position="398"/>
        <end position="420"/>
    </location>
</feature>
<feature type="compositionally biased region" description="Polar residues" evidence="1">
    <location>
        <begin position="1"/>
        <end position="13"/>
    </location>
</feature>
<dbReference type="AlphaFoldDB" id="D2V4C8"/>
<evidence type="ECO:0000256" key="2">
    <source>
        <dbReference type="SAM" id="Phobius"/>
    </source>
</evidence>
<dbReference type="OrthoDB" id="194468at2759"/>
<keyword evidence="2" id="KW-0472">Membrane</keyword>
<protein>
    <submittedName>
        <fullName evidence="4">Predicted protein</fullName>
    </submittedName>
</protein>
<dbReference type="GO" id="GO:0009190">
    <property type="term" value="P:cyclic nucleotide biosynthetic process"/>
    <property type="evidence" value="ECO:0007669"/>
    <property type="project" value="InterPro"/>
</dbReference>
<dbReference type="InParanoid" id="D2V4C8"/>
<evidence type="ECO:0000313" key="4">
    <source>
        <dbReference type="EMBL" id="EFC48361.1"/>
    </source>
</evidence>
<reference evidence="4 5" key="1">
    <citation type="journal article" date="2010" name="Cell">
        <title>The genome of Naegleria gruberi illuminates early eukaryotic versatility.</title>
        <authorList>
            <person name="Fritz-Laylin L.K."/>
            <person name="Prochnik S.E."/>
            <person name="Ginger M.L."/>
            <person name="Dacks J.B."/>
            <person name="Carpenter M.L."/>
            <person name="Field M.C."/>
            <person name="Kuo A."/>
            <person name="Paredez A."/>
            <person name="Chapman J."/>
            <person name="Pham J."/>
            <person name="Shu S."/>
            <person name="Neupane R."/>
            <person name="Cipriano M."/>
            <person name="Mancuso J."/>
            <person name="Tu H."/>
            <person name="Salamov A."/>
            <person name="Lindquist E."/>
            <person name="Shapiro H."/>
            <person name="Lucas S."/>
            <person name="Grigoriev I.V."/>
            <person name="Cande W.Z."/>
            <person name="Fulton C."/>
            <person name="Rokhsar D.S."/>
            <person name="Dawson S.C."/>
        </authorList>
    </citation>
    <scope>NUCLEOTIDE SEQUENCE [LARGE SCALE GENOMIC DNA]</scope>
    <source>
        <strain evidence="4 5">NEG-M</strain>
    </source>
</reference>
<dbReference type="RefSeq" id="XP_002681105.1">
    <property type="nucleotide sequence ID" value="XM_002681059.1"/>
</dbReference>
<proteinExistence type="predicted"/>
<dbReference type="KEGG" id="ngr:NAEGRDRAFT_63679"/>
<dbReference type="SMART" id="SM00044">
    <property type="entry name" value="CYCc"/>
    <property type="match status" value="1"/>
</dbReference>
<feature type="region of interest" description="Disordered" evidence="1">
    <location>
        <begin position="1"/>
        <end position="36"/>
    </location>
</feature>
<name>D2V4C8_NAEGR</name>
<dbReference type="SUPFAM" id="SSF55073">
    <property type="entry name" value="Nucleotide cyclase"/>
    <property type="match status" value="1"/>
</dbReference>
<dbReference type="PANTHER" id="PTHR43081:SF1">
    <property type="entry name" value="ADENYLATE CYCLASE, TERMINAL-DIFFERENTIATION SPECIFIC"/>
    <property type="match status" value="1"/>
</dbReference>
<accession>D2V4C8</accession>
<dbReference type="eggNOG" id="KOG1023">
    <property type="taxonomic scope" value="Eukaryota"/>
</dbReference>
<dbReference type="CDD" id="cd07302">
    <property type="entry name" value="CHD"/>
    <property type="match status" value="1"/>
</dbReference>
<dbReference type="Pfam" id="PF00211">
    <property type="entry name" value="Guanylate_cyc"/>
    <property type="match status" value="1"/>
</dbReference>
<evidence type="ECO:0000313" key="5">
    <source>
        <dbReference type="Proteomes" id="UP000006671"/>
    </source>
</evidence>
<organism evidence="5">
    <name type="scientific">Naegleria gruberi</name>
    <name type="common">Amoeba</name>
    <dbReference type="NCBI Taxonomy" id="5762"/>
    <lineage>
        <taxon>Eukaryota</taxon>
        <taxon>Discoba</taxon>
        <taxon>Heterolobosea</taxon>
        <taxon>Tetramitia</taxon>
        <taxon>Eutetramitia</taxon>
        <taxon>Vahlkampfiidae</taxon>
        <taxon>Naegleria</taxon>
    </lineage>
</organism>
<evidence type="ECO:0000259" key="3">
    <source>
        <dbReference type="PROSITE" id="PS50125"/>
    </source>
</evidence>
<dbReference type="Proteomes" id="UP000006671">
    <property type="component" value="Unassembled WGS sequence"/>
</dbReference>
<dbReference type="PROSITE" id="PS50125">
    <property type="entry name" value="GUANYLATE_CYCLASE_2"/>
    <property type="match status" value="1"/>
</dbReference>
<dbReference type="InterPro" id="IPR050697">
    <property type="entry name" value="Adenylyl/Guanylyl_Cyclase_3/4"/>
</dbReference>